<dbReference type="GO" id="GO:0020037">
    <property type="term" value="F:heme binding"/>
    <property type="evidence" value="ECO:0007669"/>
    <property type="project" value="InterPro"/>
</dbReference>
<dbReference type="EMBL" id="LAZR01044550">
    <property type="protein sequence ID" value="KKL04373.1"/>
    <property type="molecule type" value="Genomic_DNA"/>
</dbReference>
<reference evidence="5" key="1">
    <citation type="journal article" date="2015" name="Nature">
        <title>Complex archaea that bridge the gap between prokaryotes and eukaryotes.</title>
        <authorList>
            <person name="Spang A."/>
            <person name="Saw J.H."/>
            <person name="Jorgensen S.L."/>
            <person name="Zaremba-Niedzwiedzka K."/>
            <person name="Martijn J."/>
            <person name="Lind A.E."/>
            <person name="van Eijk R."/>
            <person name="Schleper C."/>
            <person name="Guy L."/>
            <person name="Ettema T.J."/>
        </authorList>
    </citation>
    <scope>NUCLEOTIDE SEQUENCE</scope>
</reference>
<dbReference type="Pfam" id="PF18582">
    <property type="entry name" value="HZS_alpha"/>
    <property type="match status" value="1"/>
</dbReference>
<comment type="caution">
    <text evidence="5">The sequence shown here is derived from an EMBL/GenBank/DDBJ whole genome shotgun (WGS) entry which is preliminary data.</text>
</comment>
<gene>
    <name evidence="5" type="ORF">LCGC14_2616720</name>
</gene>
<evidence type="ECO:0000313" key="5">
    <source>
        <dbReference type="EMBL" id="KKL04373.1"/>
    </source>
</evidence>
<dbReference type="GO" id="GO:0046872">
    <property type="term" value="F:metal ion binding"/>
    <property type="evidence" value="ECO:0007669"/>
    <property type="project" value="UniProtKB-KW"/>
</dbReference>
<sequence length="291" mass="33073">GPATAISTNTRLKRVLGIVPVAEDGSYYFEAPPGKALYFQLLDENKLVLQSMRSWVNLMPGERRGCVGCHEGRNNTLETAKSINFAYREPDQIEPPSWGVKTLSYVDDIQPIFDKNCAECHQGEGKAREKLDLTLRPDKHNRWGGIFPEPYITLTCGDNPVNNEAYGTHLLNPTIAGNFFIWSTAYNTMPAMTKWSYRSPLINLVMHGNENHDLKLSEEELGILTAWVDTNCHFRSLKDVLDIDDPDPNWFLNWPFPPQLSSAPYVNRLYSQEEFNSPSDRATLRSRHPSE</sequence>
<accession>A0A0F9CWY5</accession>
<evidence type="ECO:0000256" key="1">
    <source>
        <dbReference type="ARBA" id="ARBA00022723"/>
    </source>
</evidence>
<keyword evidence="1" id="KW-0479">Metal-binding</keyword>
<feature type="non-terminal residue" evidence="5">
    <location>
        <position position="1"/>
    </location>
</feature>
<proteinExistence type="predicted"/>
<dbReference type="Pfam" id="PF00034">
    <property type="entry name" value="Cytochrom_C"/>
    <property type="match status" value="1"/>
</dbReference>
<feature type="domain" description="Cytochrome c" evidence="3">
    <location>
        <begin position="109"/>
        <end position="230"/>
    </location>
</feature>
<organism evidence="5">
    <name type="scientific">marine sediment metagenome</name>
    <dbReference type="NCBI Taxonomy" id="412755"/>
    <lineage>
        <taxon>unclassified sequences</taxon>
        <taxon>metagenomes</taxon>
        <taxon>ecological metagenomes</taxon>
    </lineage>
</organism>
<feature type="domain" description="Hydrazine synthase alpha subunit middle" evidence="4">
    <location>
        <begin position="8"/>
        <end position="71"/>
    </location>
</feature>
<dbReference type="AlphaFoldDB" id="A0A0F9CWY5"/>
<dbReference type="InterPro" id="IPR036280">
    <property type="entry name" value="Multihaem_cyt_sf"/>
</dbReference>
<dbReference type="SUPFAM" id="SSF48695">
    <property type="entry name" value="Multiheme cytochromes"/>
    <property type="match status" value="1"/>
</dbReference>
<evidence type="ECO:0000259" key="3">
    <source>
        <dbReference type="Pfam" id="PF00034"/>
    </source>
</evidence>
<keyword evidence="2" id="KW-0408">Iron</keyword>
<name>A0A0F9CWY5_9ZZZZ</name>
<evidence type="ECO:0000259" key="4">
    <source>
        <dbReference type="Pfam" id="PF18582"/>
    </source>
</evidence>
<dbReference type="InterPro" id="IPR040698">
    <property type="entry name" value="HZS_alpha_mid"/>
</dbReference>
<dbReference type="InterPro" id="IPR009056">
    <property type="entry name" value="Cyt_c-like_dom"/>
</dbReference>
<dbReference type="GO" id="GO:0009055">
    <property type="term" value="F:electron transfer activity"/>
    <property type="evidence" value="ECO:0007669"/>
    <property type="project" value="InterPro"/>
</dbReference>
<protein>
    <submittedName>
        <fullName evidence="5">Uncharacterized protein</fullName>
    </submittedName>
</protein>
<evidence type="ECO:0000256" key="2">
    <source>
        <dbReference type="ARBA" id="ARBA00023004"/>
    </source>
</evidence>